<dbReference type="InterPro" id="IPR000504">
    <property type="entry name" value="RRM_dom"/>
</dbReference>
<evidence type="ECO:0000256" key="5">
    <source>
        <dbReference type="ARBA" id="ARBA00023242"/>
    </source>
</evidence>
<feature type="domain" description="PH" evidence="7">
    <location>
        <begin position="1352"/>
        <end position="1511"/>
    </location>
</feature>
<feature type="domain" description="PH" evidence="7">
    <location>
        <begin position="1617"/>
        <end position="1734"/>
    </location>
</feature>
<dbReference type="GO" id="GO:0071011">
    <property type="term" value="C:precatalytic spliceosome"/>
    <property type="evidence" value="ECO:0007669"/>
    <property type="project" value="TreeGrafter"/>
</dbReference>
<dbReference type="SUPFAM" id="SSF50729">
    <property type="entry name" value="PH domain-like"/>
    <property type="match status" value="3"/>
</dbReference>
<dbReference type="InterPro" id="IPR051974">
    <property type="entry name" value="PUF60_regulator"/>
</dbReference>
<dbReference type="InterPro" id="IPR035899">
    <property type="entry name" value="DBL_dom_sf"/>
</dbReference>
<dbReference type="SUPFAM" id="SSF48065">
    <property type="entry name" value="DBL homology domain (DH-domain)"/>
    <property type="match status" value="1"/>
</dbReference>
<evidence type="ECO:0000259" key="8">
    <source>
        <dbReference type="PROSITE" id="PS50057"/>
    </source>
</evidence>
<dbReference type="SMART" id="SM00360">
    <property type="entry name" value="RRM"/>
    <property type="match status" value="3"/>
</dbReference>
<organism evidence="10 11">
    <name type="scientific">Schistosoma mekongi</name>
    <name type="common">Parasitic worm</name>
    <dbReference type="NCBI Taxonomy" id="38744"/>
    <lineage>
        <taxon>Eukaryota</taxon>
        <taxon>Metazoa</taxon>
        <taxon>Spiralia</taxon>
        <taxon>Lophotrochozoa</taxon>
        <taxon>Platyhelminthes</taxon>
        <taxon>Trematoda</taxon>
        <taxon>Digenea</taxon>
        <taxon>Strigeidida</taxon>
        <taxon>Schistosomatoidea</taxon>
        <taxon>Schistosomatidae</taxon>
        <taxon>Schistosoma</taxon>
    </lineage>
</organism>
<dbReference type="InterPro" id="IPR034209">
    <property type="entry name" value="PUF60_RRM1"/>
</dbReference>
<dbReference type="GO" id="GO:0003723">
    <property type="term" value="F:RNA binding"/>
    <property type="evidence" value="ECO:0007669"/>
    <property type="project" value="UniProtKB-UniRule"/>
</dbReference>
<dbReference type="SUPFAM" id="SSF47031">
    <property type="entry name" value="Second domain of FERM"/>
    <property type="match status" value="1"/>
</dbReference>
<feature type="domain" description="RRM" evidence="9">
    <location>
        <begin position="2204"/>
        <end position="2284"/>
    </location>
</feature>
<evidence type="ECO:0000313" key="10">
    <source>
        <dbReference type="EMBL" id="KAK4469381.1"/>
    </source>
</evidence>
<evidence type="ECO:0000256" key="2">
    <source>
        <dbReference type="ARBA" id="ARBA00022664"/>
    </source>
</evidence>
<feature type="domain" description="RRM" evidence="9">
    <location>
        <begin position="1865"/>
        <end position="1943"/>
    </location>
</feature>
<dbReference type="Gene3D" id="2.30.29.30">
    <property type="entry name" value="Pleckstrin-homology domain (PH domain)/Phosphotyrosine-binding domain (PTB)"/>
    <property type="match status" value="3"/>
</dbReference>
<dbReference type="Pfam" id="PF09379">
    <property type="entry name" value="FERM_N"/>
    <property type="match status" value="1"/>
</dbReference>
<dbReference type="GO" id="GO:0071013">
    <property type="term" value="C:catalytic step 2 spliceosome"/>
    <property type="evidence" value="ECO:0007669"/>
    <property type="project" value="TreeGrafter"/>
</dbReference>
<protein>
    <submittedName>
        <fullName evidence="10">Uncharacterized protein</fullName>
    </submittedName>
</protein>
<dbReference type="SMART" id="SM00233">
    <property type="entry name" value="PH"/>
    <property type="match status" value="2"/>
</dbReference>
<evidence type="ECO:0000259" key="9">
    <source>
        <dbReference type="PROSITE" id="PS50102"/>
    </source>
</evidence>
<dbReference type="CDD" id="cd12374">
    <property type="entry name" value="RRM_UHM_SPF45_PUF60"/>
    <property type="match status" value="1"/>
</dbReference>
<name>A0AAE1Z897_SCHME</name>
<keyword evidence="4" id="KW-0508">mRNA splicing</keyword>
<dbReference type="CDD" id="cd12370">
    <property type="entry name" value="RRM1_PUF60"/>
    <property type="match status" value="1"/>
</dbReference>
<dbReference type="Pfam" id="PF00373">
    <property type="entry name" value="FERM_M"/>
    <property type="match status" value="1"/>
</dbReference>
<feature type="domain" description="RRM" evidence="9">
    <location>
        <begin position="1962"/>
        <end position="2041"/>
    </location>
</feature>
<keyword evidence="5" id="KW-0539">Nucleus</keyword>
<dbReference type="SMART" id="SM00361">
    <property type="entry name" value="RRM_1"/>
    <property type="match status" value="3"/>
</dbReference>
<dbReference type="PRINTS" id="PR00935">
    <property type="entry name" value="BAND41"/>
</dbReference>
<dbReference type="GO" id="GO:0006376">
    <property type="term" value="P:mRNA splice site recognition"/>
    <property type="evidence" value="ECO:0007669"/>
    <property type="project" value="TreeGrafter"/>
</dbReference>
<dbReference type="CDD" id="cd13193">
    <property type="entry name" value="FERM_C_FARP1-like"/>
    <property type="match status" value="1"/>
</dbReference>
<dbReference type="Gene3D" id="1.20.80.10">
    <property type="match status" value="1"/>
</dbReference>
<dbReference type="InterPro" id="IPR035979">
    <property type="entry name" value="RBD_domain_sf"/>
</dbReference>
<dbReference type="InterPro" id="IPR019748">
    <property type="entry name" value="FERM_central"/>
</dbReference>
<dbReference type="InterPro" id="IPR003954">
    <property type="entry name" value="RRM_euk-type"/>
</dbReference>
<keyword evidence="11" id="KW-1185">Reference proteome</keyword>
<dbReference type="EMBL" id="JALJAT010000005">
    <property type="protein sequence ID" value="KAK4469381.1"/>
    <property type="molecule type" value="Genomic_DNA"/>
</dbReference>
<dbReference type="CDD" id="cd01765">
    <property type="entry name" value="FERM_F0_F1"/>
    <property type="match status" value="1"/>
</dbReference>
<comment type="caution">
    <text evidence="10">The sequence shown here is derived from an EMBL/GenBank/DDBJ whole genome shotgun (WGS) entry which is preliminary data.</text>
</comment>
<dbReference type="CDD" id="cd14473">
    <property type="entry name" value="FERM_B-lobe"/>
    <property type="match status" value="1"/>
</dbReference>
<comment type="subcellular location">
    <subcellularLocation>
        <location evidence="1">Nucleus</location>
    </subcellularLocation>
</comment>
<evidence type="ECO:0000259" key="7">
    <source>
        <dbReference type="PROSITE" id="PS50003"/>
    </source>
</evidence>
<dbReference type="Pfam" id="PF00076">
    <property type="entry name" value="RRM_1"/>
    <property type="match status" value="2"/>
</dbReference>
<gene>
    <name evidence="10" type="ORF">MN116_006938</name>
</gene>
<evidence type="ECO:0000313" key="11">
    <source>
        <dbReference type="Proteomes" id="UP001292079"/>
    </source>
</evidence>
<evidence type="ECO:0000256" key="3">
    <source>
        <dbReference type="ARBA" id="ARBA00022884"/>
    </source>
</evidence>
<dbReference type="InterPro" id="IPR029071">
    <property type="entry name" value="Ubiquitin-like_domsf"/>
</dbReference>
<evidence type="ECO:0000256" key="6">
    <source>
        <dbReference type="PROSITE-ProRule" id="PRU00176"/>
    </source>
</evidence>
<dbReference type="InterPro" id="IPR014352">
    <property type="entry name" value="FERM/acyl-CoA-bd_prot_sf"/>
</dbReference>
<keyword evidence="3 6" id="KW-0694">RNA-binding</keyword>
<dbReference type="InterPro" id="IPR001849">
    <property type="entry name" value="PH_domain"/>
</dbReference>
<evidence type="ECO:0000256" key="4">
    <source>
        <dbReference type="ARBA" id="ARBA00023187"/>
    </source>
</evidence>
<dbReference type="CDD" id="cd12371">
    <property type="entry name" value="RRM2_PUF60"/>
    <property type="match status" value="1"/>
</dbReference>
<sequence length="2294" mass="259170">MQNHEKDKENNRETLVDVHITLLDGRLENLCLSDRCLGADLFALVIKKIGTFENEYFGLLYTDFEGNYCWIDNNKSLTKVLRNSSTRPLEFLFAVKFYTPYPNLLEDDLTRYLFALQIKNDFFKGLLHSNRNTSLLLAAFIAQSQLGDFQESECRSYAYLKKHHIFRTAPDSYLMRLMELHQTLIGITKSEADYRLLDAARKVELYGIRLHAAKNIEDKPVNLGVNHFGIMVFEKFSRVNTFNWSMIRKLSFKRRKLLLKLHMEAYGYGNDIIEFSFSTRNSCKNFWKNFSSEYTSSSLKLGPYFDDKTTSVRKKSNALTKLLSQQTPVTGVSGGGGDHIELFRLSFASLIPYSSSSCDNNDFTGGASTLPERSSFKWNCNRAISTSSIDRQVSSCRRKLSTHSYVPRHFSSTISRQSSASRDVNTLDWSDFKFLNQQSTFTNYNSKDSVNMFKPSENASICSSSCSLTSESYPRPVSADDEPLDHTQFLLTSKSNLSKLFVCELDCSADEKDTSPVSVISTKQSVQIFANQIRSPVVPFIHQLNETKGLEQHYIPTDEKNLFIEKEGYPTSVDNLEQYTYKTDNQPEMFPVYENNKHEEKDSDDNDGNGKNINAITVNMQIKEDNISVDAYYLLYHHNSESMIFRLESPSHVSLDHFKAFSDKDEDKVHVIKVNSDSSNNTESRNAERVYKQKETVPVASVADLYSPNGKSHQNSIYNSSLALSEDVSFNDDYDNNKRNPLVASMTDIAHSELIDDLESDNTSNQLCNADDAPESLADAISLGAISLITGLSEGDDNENKSNEDNEVYLLDSNKKIVTDKHISHLDSDHSSKGKHSKSLTHLPRSINIDKFKSSEISTKTESISDLFRAKSQQLFSNYHTVRPSVHDDSSIPSASLLRNVSTSEFNFTSQMTQQQTSELLTITSRCLDVFKEVLLTESMYNHDLEFLITAPLYTANLLNATLLTNWLQTRLLPILKPIINKQRSFLHQLKITVSILKRLIARVKLLGKQLSLIKSKDDDKVESVSQYFTVDYESPLLEKCTSKVCFDSSESFVSLIPPQFNENEHLSSSEISSCNLSPYFKHKHKKYGLHLALKKLHSLTCCANLFMCLLDQLQDYEVWIQNSTNLLSELWILAFFDVLSSYCNTDDTMTNKHVNTSNCSNTDDDKSVGDARSFIHSCLRLNNNNGKNLKTSSVIIRKVLYNLERQSSIGSLWDYLLLPGRRFRSYSNLLQSLVDQLSTHPHALLCKTVCGHYLLSNRSLNNIMDQTERVSLTLQLSAIMFPLDKFLFTFNRCISENLGNTINSSDPNNTSHNHNNSSNEQLHQNLTSEHDNRNLLIAVSSFLLSSLTSNPIIRFGWLNKYSRRGFQPRVVFLFTDRLVYASRIRGVAGLCLKLHGIIALSDILLEKNIPQESQTNNDQVSDTNKHSICLKFGLVVTYSSRSPVHKLSNESHSHPVNRDTTIHYNNRYEVPNRMSQSHYILRKHRKRFIFGVQDELDYKAWINDIYKLSKSNRTNVVTFPSHHNDNTIPNDTLPFYKYAGVTRLPDSRISDLIVTQVTQRCLASITTRHCQSESGDIQLNPEKSTSLIPTFQNDLVGYSWRHRTSVSFIKLLNTIDSEISGYLFRLSSKCGTCSRQKLWTILSNMCLKFYNSYNHHKLLARLWLTTNKCTVELIPSNNLPSLHHHSEHYYQQHYRILSNHIIKISVNAKNYYFQAENAYLLKRWFNSLSNVLTCSASRRNSIEIALTGDDIIPFNDVLSTSGLLSSASNAKLIFTYLSVAAALRKSGGIVNLMPMGDSIHFGANIKQEPFTLLTLTDDQRFAIERAKKYALEQSIQNALSKQAAQLHQQDLNTIKRNQALILLSRIYVGSISFEIGEEEIRKTFSPFGPIKSVALSWDTVLQKHKGFAFVEFEVPEAASLALEQMNGYTLAGRNLKVGRPSNAPQTAALEAELRSESSTKPRVYIASVHPELTESDIQTVFEAFGKVNSCSLYPDPKCLGRHRGFGYIDFESEEAAIAAVSSMNCFDLAGQQLRVGRAITPKGVPLPFELNANKGLNAISTNPVSTSAVAFAAASISAKVMTLSAEEMSSSSLNGINRTTTSTGFSGPAAAQNLPPPGVFIPTSVGDGVPLTSEEKQIEDVISVTTASVWDDDDDSAIPVPTASEEVPEMLTENHIKREHAEVKDHLNNVEDSQDVFTISMSRVLLLENMVGVNEVDDELQEEVMEECGNYGSVLRVLIHIMTNQDVRIFIQFDRSDDAKAACSALNQRYFAGRVVQARLYDEERFQLHELDD</sequence>
<dbReference type="Gene3D" id="3.10.20.90">
    <property type="entry name" value="Phosphatidylinositol 3-kinase Catalytic Subunit, Chain A, domain 1"/>
    <property type="match status" value="1"/>
</dbReference>
<dbReference type="InterPro" id="IPR000299">
    <property type="entry name" value="FERM_domain"/>
</dbReference>
<dbReference type="InterPro" id="IPR012677">
    <property type="entry name" value="Nucleotide-bd_a/b_plait_sf"/>
</dbReference>
<dbReference type="PROSITE" id="PS50003">
    <property type="entry name" value="PH_DOMAIN"/>
    <property type="match status" value="2"/>
</dbReference>
<dbReference type="SMART" id="SM01196">
    <property type="entry name" value="FERM_C"/>
    <property type="match status" value="1"/>
</dbReference>
<keyword evidence="2" id="KW-0507">mRNA processing</keyword>
<dbReference type="GO" id="GO:0000380">
    <property type="term" value="P:alternative mRNA splicing, via spliceosome"/>
    <property type="evidence" value="ECO:0007669"/>
    <property type="project" value="TreeGrafter"/>
</dbReference>
<dbReference type="InterPro" id="IPR034211">
    <property type="entry name" value="PUF60_RRM2"/>
</dbReference>
<dbReference type="InterPro" id="IPR035963">
    <property type="entry name" value="FERM_2"/>
</dbReference>
<dbReference type="PROSITE" id="PS50102">
    <property type="entry name" value="RRM"/>
    <property type="match status" value="3"/>
</dbReference>
<dbReference type="InterPro" id="IPR018979">
    <property type="entry name" value="FERM_N"/>
</dbReference>
<dbReference type="SUPFAM" id="SSF54236">
    <property type="entry name" value="Ubiquitin-like"/>
    <property type="match status" value="1"/>
</dbReference>
<dbReference type="SUPFAM" id="SSF54928">
    <property type="entry name" value="RNA-binding domain, RBD"/>
    <property type="match status" value="2"/>
</dbReference>
<dbReference type="FunFam" id="3.30.70.330:FF:000382">
    <property type="entry name" value="G-patch domain-containing protein"/>
    <property type="match status" value="1"/>
</dbReference>
<reference evidence="10" key="2">
    <citation type="journal article" date="2023" name="Infect Dis Poverty">
        <title>Chromosome-scale genome of the human blood fluke Schistosoma mekongi and its implications for public health.</title>
        <authorList>
            <person name="Zhou M."/>
            <person name="Xu L."/>
            <person name="Xu D."/>
            <person name="Chen W."/>
            <person name="Khan J."/>
            <person name="Hu Y."/>
            <person name="Huang H."/>
            <person name="Wei H."/>
            <person name="Zhang Y."/>
            <person name="Chusongsang P."/>
            <person name="Tanasarnprasert K."/>
            <person name="Hu X."/>
            <person name="Limpanont Y."/>
            <person name="Lv Z."/>
        </authorList>
    </citation>
    <scope>NUCLEOTIDE SEQUENCE</scope>
    <source>
        <strain evidence="10">LV_2022a</strain>
    </source>
</reference>
<dbReference type="InterPro" id="IPR011993">
    <property type="entry name" value="PH-like_dom_sf"/>
</dbReference>
<dbReference type="PANTHER" id="PTHR47330">
    <property type="entry name" value="POLY(U)-BINDING-SPLICING FACTOR PUF60-B-RELATED"/>
    <property type="match status" value="1"/>
</dbReference>
<dbReference type="Proteomes" id="UP001292079">
    <property type="component" value="Unassembled WGS sequence"/>
</dbReference>
<dbReference type="InterPro" id="IPR018980">
    <property type="entry name" value="FERM_PH-like_C"/>
</dbReference>
<dbReference type="PANTHER" id="PTHR47330:SF1">
    <property type="entry name" value="POLY(U)-BINDING-SPLICING FACTOR PUF60"/>
    <property type="match status" value="1"/>
</dbReference>
<dbReference type="GO" id="GO:0000381">
    <property type="term" value="P:regulation of alternative mRNA splicing, via spliceosome"/>
    <property type="evidence" value="ECO:0007669"/>
    <property type="project" value="TreeGrafter"/>
</dbReference>
<reference evidence="10" key="1">
    <citation type="submission" date="2022-04" db="EMBL/GenBank/DDBJ databases">
        <authorList>
            <person name="Xu L."/>
            <person name="Lv Z."/>
        </authorList>
    </citation>
    <scope>NUCLEOTIDE SEQUENCE</scope>
    <source>
        <strain evidence="10">LV_2022a</strain>
    </source>
</reference>
<proteinExistence type="predicted"/>
<dbReference type="InterPro" id="IPR019749">
    <property type="entry name" value="Band_41_domain"/>
</dbReference>
<evidence type="ECO:0000256" key="1">
    <source>
        <dbReference type="ARBA" id="ARBA00004123"/>
    </source>
</evidence>
<accession>A0AAE1Z897</accession>
<dbReference type="FunFam" id="3.30.70.330:FF:000136">
    <property type="entry name" value="poly(U)-binding-splicing factor PUF60 isoform X1"/>
    <property type="match status" value="1"/>
</dbReference>
<feature type="domain" description="FERM" evidence="8">
    <location>
        <begin position="16"/>
        <end position="301"/>
    </location>
</feature>
<dbReference type="SMART" id="SM00295">
    <property type="entry name" value="B41"/>
    <property type="match status" value="1"/>
</dbReference>
<dbReference type="PROSITE" id="PS50057">
    <property type="entry name" value="FERM_3"/>
    <property type="match status" value="1"/>
</dbReference>
<dbReference type="Gene3D" id="3.30.70.330">
    <property type="match status" value="3"/>
</dbReference>
<dbReference type="InterPro" id="IPR041788">
    <property type="entry name" value="FARP1/FARP2/FRMD7_FERM_C"/>
</dbReference>
<dbReference type="Pfam" id="PF09380">
    <property type="entry name" value="FERM_C"/>
    <property type="match status" value="1"/>
</dbReference>